<keyword evidence="2" id="KW-0501">Molybdenum cofactor biosynthesis</keyword>
<dbReference type="InterPro" id="IPR038987">
    <property type="entry name" value="MoeA-like"/>
</dbReference>
<evidence type="ECO:0000313" key="4">
    <source>
        <dbReference type="EMBL" id="MDN7024512.1"/>
    </source>
</evidence>
<keyword evidence="5" id="KW-1185">Reference proteome</keyword>
<dbReference type="InterPro" id="IPR008284">
    <property type="entry name" value="MoCF_biosynth_CS"/>
</dbReference>
<dbReference type="Gene3D" id="3.40.980.10">
    <property type="entry name" value="MoaB/Mog-like domain"/>
    <property type="match status" value="1"/>
</dbReference>
<comment type="pathway">
    <text evidence="1">Cofactor biosynthesis; molybdopterin biosynthesis.</text>
</comment>
<dbReference type="InterPro" id="IPR036135">
    <property type="entry name" value="MoeA_linker/N_sf"/>
</dbReference>
<proteinExistence type="predicted"/>
<dbReference type="InterPro" id="IPR024370">
    <property type="entry name" value="PBP_domain"/>
</dbReference>
<dbReference type="SMART" id="SM00852">
    <property type="entry name" value="MoCF_biosynth"/>
    <property type="match status" value="1"/>
</dbReference>
<dbReference type="Pfam" id="PF00994">
    <property type="entry name" value="MoCF_biosynth"/>
    <property type="match status" value="1"/>
</dbReference>
<evidence type="ECO:0000256" key="2">
    <source>
        <dbReference type="ARBA" id="ARBA00023150"/>
    </source>
</evidence>
<dbReference type="Pfam" id="PF03454">
    <property type="entry name" value="MoeA_C"/>
    <property type="match status" value="1"/>
</dbReference>
<feature type="domain" description="MoaB/Mog" evidence="3">
    <location>
        <begin position="168"/>
        <end position="305"/>
    </location>
</feature>
<dbReference type="InterPro" id="IPR005110">
    <property type="entry name" value="MoeA_linker/N"/>
</dbReference>
<dbReference type="Gene3D" id="2.170.190.11">
    <property type="entry name" value="Molybdopterin biosynthesis moea protein, domain 3"/>
    <property type="match status" value="1"/>
</dbReference>
<evidence type="ECO:0000259" key="3">
    <source>
        <dbReference type="SMART" id="SM00852"/>
    </source>
</evidence>
<sequence length="629" mass="65907">MPRRYLSLTTLADALSLMKRTFPPSNHTETVSLEQAVGRVTAQPLYARYSVPSGNVAAMDGYAVQSRETVGAGDRRPKVLVDAHRVNTGEVVPPMYDAVIMVEDVWREDGPLTIRKAASPGQFIRRAGDDIRSGDLIVPRGHQIRPFDIGALGAYGIADVPVRAVTIGLVPTGSDLVPIGQAPLPGQTVESNTCMAGAYLAGMGATCRRYGRVPDDSDAIREAVGAAVRESDLVIVSAGTSAGTRDFTTAAIADLGEVLVHGVATRPGKPVVIGSVDAKPVLGLPGNPVATQTMLRELVAPLLEGWGLSPYQQYGCTVRLARTVTSDVGFEEFVPVSVGKVNGVYSAAPHPRGGGVQMAAVRANGYLRIPASGEGFAAGCEVPVTLTVPPGYVDRTLLCIGVREQAITELADALTESGYLLHCCAADTIAALLALQENTCYAAAVMVPECEPLVRDLAGCYCPATEPVRVRIAAREIGIASRGGLGLPDLASARVATHPRGTAPRLLLDALLPDHGIDPFDLLIAAEVRSHDAAAAAVCGGLADAGICSAGAAAAAGLGFVPFGTESYELWFRPEVRDDGGMQEVLRILRSQQFSSRLGERQDYLTDRTGEFVTGAHGSLIGVSERSIS</sequence>
<dbReference type="SUPFAM" id="SSF63882">
    <property type="entry name" value="MoeA N-terminal region -like"/>
    <property type="match status" value="1"/>
</dbReference>
<dbReference type="PANTHER" id="PTHR10192:SF16">
    <property type="entry name" value="MOLYBDOPTERIN MOLYBDENUMTRANSFERASE"/>
    <property type="match status" value="1"/>
</dbReference>
<dbReference type="InterPro" id="IPR005111">
    <property type="entry name" value="MoeA_C_domain_IV"/>
</dbReference>
<dbReference type="InterPro" id="IPR036425">
    <property type="entry name" value="MoaB/Mog-like_dom_sf"/>
</dbReference>
<accession>A0ABT8M9A9</accession>
<dbReference type="PANTHER" id="PTHR10192">
    <property type="entry name" value="MOLYBDOPTERIN BIOSYNTHESIS PROTEIN"/>
    <property type="match status" value="1"/>
</dbReference>
<dbReference type="SUPFAM" id="SSF63867">
    <property type="entry name" value="MoeA C-terminal domain-like"/>
    <property type="match status" value="1"/>
</dbReference>
<evidence type="ECO:0000313" key="5">
    <source>
        <dbReference type="Proteomes" id="UP001168338"/>
    </source>
</evidence>
<dbReference type="RefSeq" id="WP_301663615.1">
    <property type="nucleotide sequence ID" value="NZ_VCYH01000003.1"/>
</dbReference>
<dbReference type="CDD" id="cd00887">
    <property type="entry name" value="MoeA"/>
    <property type="match status" value="1"/>
</dbReference>
<dbReference type="NCBIfam" id="TIGR00177">
    <property type="entry name" value="molyb_syn"/>
    <property type="match status" value="1"/>
</dbReference>
<dbReference type="PROSITE" id="PS01079">
    <property type="entry name" value="MOCF_BIOSYNTHESIS_2"/>
    <property type="match status" value="1"/>
</dbReference>
<dbReference type="SUPFAM" id="SSF53850">
    <property type="entry name" value="Periplasmic binding protein-like II"/>
    <property type="match status" value="1"/>
</dbReference>
<comment type="caution">
    <text evidence="4">The sequence shown here is derived from an EMBL/GenBank/DDBJ whole genome shotgun (WGS) entry which is preliminary data.</text>
</comment>
<dbReference type="InterPro" id="IPR001453">
    <property type="entry name" value="MoaB/Mog_dom"/>
</dbReference>
<reference evidence="4" key="1">
    <citation type="submission" date="2019-05" db="EMBL/GenBank/DDBJ databases">
        <title>Methanoculleus sp. FWC-SCC1, a methanogenic archaeon isolated from deep marine cold seep.</title>
        <authorList>
            <person name="Chen Y.-W."/>
            <person name="Chen S.-C."/>
            <person name="Teng N.-H."/>
            <person name="Lai M.-C."/>
        </authorList>
    </citation>
    <scope>NUCLEOTIDE SEQUENCE</scope>
    <source>
        <strain evidence="4">FWC-SCC1</strain>
    </source>
</reference>
<dbReference type="Gene3D" id="3.90.105.10">
    <property type="entry name" value="Molybdopterin biosynthesis moea protein, domain 2"/>
    <property type="match status" value="1"/>
</dbReference>
<dbReference type="InterPro" id="IPR036688">
    <property type="entry name" value="MoeA_C_domain_IV_sf"/>
</dbReference>
<gene>
    <name evidence="4" type="ORF">FGU65_06355</name>
</gene>
<dbReference type="SUPFAM" id="SSF53218">
    <property type="entry name" value="Molybdenum cofactor biosynthesis proteins"/>
    <property type="match status" value="1"/>
</dbReference>
<name>A0ABT8M9A9_9EURY</name>
<protein>
    <submittedName>
        <fullName evidence="4">Molybdenum cofactor biosynthesis protein</fullName>
    </submittedName>
</protein>
<dbReference type="EMBL" id="VCYH01000003">
    <property type="protein sequence ID" value="MDN7024512.1"/>
    <property type="molecule type" value="Genomic_DNA"/>
</dbReference>
<dbReference type="Proteomes" id="UP001168338">
    <property type="component" value="Unassembled WGS sequence"/>
</dbReference>
<organism evidence="4 5">
    <name type="scientific">Methanoculleus frigidifontis</name>
    <dbReference type="NCBI Taxonomy" id="2584085"/>
    <lineage>
        <taxon>Archaea</taxon>
        <taxon>Methanobacteriati</taxon>
        <taxon>Methanobacteriota</taxon>
        <taxon>Stenosarchaea group</taxon>
        <taxon>Methanomicrobia</taxon>
        <taxon>Methanomicrobiales</taxon>
        <taxon>Methanomicrobiaceae</taxon>
        <taxon>Methanoculleus</taxon>
    </lineage>
</organism>
<dbReference type="Pfam" id="PF12727">
    <property type="entry name" value="PBP_like"/>
    <property type="match status" value="1"/>
</dbReference>
<evidence type="ECO:0000256" key="1">
    <source>
        <dbReference type="ARBA" id="ARBA00005046"/>
    </source>
</evidence>
<dbReference type="Gene3D" id="2.40.340.10">
    <property type="entry name" value="MoeA, C-terminal, domain IV"/>
    <property type="match status" value="1"/>
</dbReference>
<dbReference type="Gene3D" id="3.40.190.10">
    <property type="entry name" value="Periplasmic binding protein-like II"/>
    <property type="match status" value="1"/>
</dbReference>
<dbReference type="Pfam" id="PF03453">
    <property type="entry name" value="MoeA_N"/>
    <property type="match status" value="1"/>
</dbReference>